<dbReference type="PRINTS" id="PR00080">
    <property type="entry name" value="SDRFAMILY"/>
</dbReference>
<dbReference type="GO" id="GO:0032787">
    <property type="term" value="P:monocarboxylic acid metabolic process"/>
    <property type="evidence" value="ECO:0007669"/>
    <property type="project" value="UniProtKB-ARBA"/>
</dbReference>
<proteinExistence type="inferred from homology"/>
<dbReference type="FunFam" id="3.40.50.720:FF:000084">
    <property type="entry name" value="Short-chain dehydrogenase reductase"/>
    <property type="match status" value="1"/>
</dbReference>
<dbReference type="Pfam" id="PF00106">
    <property type="entry name" value="adh_short"/>
    <property type="match status" value="1"/>
</dbReference>
<evidence type="ECO:0000256" key="2">
    <source>
        <dbReference type="RuleBase" id="RU000363"/>
    </source>
</evidence>
<dbReference type="Proteomes" id="UP000001880">
    <property type="component" value="Chromosome"/>
</dbReference>
<sequence length="264" mass="27457">MPNSSPSLPLHGRHALVTGAGRGIGAAVVEGLAAAGASVTLVGRRRETLDQVAQRVASAGTAARVITADVTDEHAVDTAFREAAKVLRPVDILVNNAGVADSAPLSKMSLSDWNRTLAVNLTGVFLCCRAALPPMEQRGFGRIVTIASTAGLRGYPYVAAYAASKHGVIGLTRSLALECARKGITINAVCPGYTETDMLARTVENIQEKTGRSAEDARAALSRLNPQGRFVQPDEVARAVVWLCMPGSESVTGQAIAVAGGEVM</sequence>
<name>D0LU12_HALO1</name>
<dbReference type="PRINTS" id="PR00081">
    <property type="entry name" value="GDHRDH"/>
</dbReference>
<dbReference type="KEGG" id="hoh:Hoch_4887"/>
<accession>D0LU12</accession>
<gene>
    <name evidence="4" type="ordered locus">Hoch_4887</name>
</gene>
<dbReference type="PANTHER" id="PTHR42879:SF2">
    <property type="entry name" value="3-OXOACYL-[ACYL-CARRIER-PROTEIN] REDUCTASE FABG"/>
    <property type="match status" value="1"/>
</dbReference>
<dbReference type="PANTHER" id="PTHR42879">
    <property type="entry name" value="3-OXOACYL-(ACYL-CARRIER-PROTEIN) REDUCTASE"/>
    <property type="match status" value="1"/>
</dbReference>
<dbReference type="InterPro" id="IPR036291">
    <property type="entry name" value="NAD(P)-bd_dom_sf"/>
</dbReference>
<evidence type="ECO:0000256" key="1">
    <source>
        <dbReference type="ARBA" id="ARBA00006484"/>
    </source>
</evidence>
<organism evidence="4 5">
    <name type="scientific">Haliangium ochraceum (strain DSM 14365 / JCM 11303 / SMP-2)</name>
    <dbReference type="NCBI Taxonomy" id="502025"/>
    <lineage>
        <taxon>Bacteria</taxon>
        <taxon>Pseudomonadati</taxon>
        <taxon>Myxococcota</taxon>
        <taxon>Polyangia</taxon>
        <taxon>Haliangiales</taxon>
        <taxon>Kofleriaceae</taxon>
        <taxon>Haliangium</taxon>
    </lineage>
</organism>
<dbReference type="PIRSF" id="PIRSF000126">
    <property type="entry name" value="11-beta-HSD1"/>
    <property type="match status" value="1"/>
</dbReference>
<feature type="domain" description="Ketoreductase" evidence="3">
    <location>
        <begin position="13"/>
        <end position="192"/>
    </location>
</feature>
<evidence type="ECO:0000313" key="5">
    <source>
        <dbReference type="Proteomes" id="UP000001880"/>
    </source>
</evidence>
<dbReference type="InterPro" id="IPR020904">
    <property type="entry name" value="Sc_DH/Rdtase_CS"/>
</dbReference>
<dbReference type="eggNOG" id="COG1028">
    <property type="taxonomic scope" value="Bacteria"/>
</dbReference>
<reference evidence="4 5" key="1">
    <citation type="journal article" date="2010" name="Stand. Genomic Sci.">
        <title>Complete genome sequence of Haliangium ochraceum type strain (SMP-2).</title>
        <authorList>
            <consortium name="US DOE Joint Genome Institute (JGI-PGF)"/>
            <person name="Ivanova N."/>
            <person name="Daum C."/>
            <person name="Lang E."/>
            <person name="Abt B."/>
            <person name="Kopitz M."/>
            <person name="Saunders E."/>
            <person name="Lapidus A."/>
            <person name="Lucas S."/>
            <person name="Glavina Del Rio T."/>
            <person name="Nolan M."/>
            <person name="Tice H."/>
            <person name="Copeland A."/>
            <person name="Cheng J.F."/>
            <person name="Chen F."/>
            <person name="Bruce D."/>
            <person name="Goodwin L."/>
            <person name="Pitluck S."/>
            <person name="Mavromatis K."/>
            <person name="Pati A."/>
            <person name="Mikhailova N."/>
            <person name="Chen A."/>
            <person name="Palaniappan K."/>
            <person name="Land M."/>
            <person name="Hauser L."/>
            <person name="Chang Y.J."/>
            <person name="Jeffries C.D."/>
            <person name="Detter J.C."/>
            <person name="Brettin T."/>
            <person name="Rohde M."/>
            <person name="Goker M."/>
            <person name="Bristow J."/>
            <person name="Markowitz V."/>
            <person name="Eisen J.A."/>
            <person name="Hugenholtz P."/>
            <person name="Kyrpides N.C."/>
            <person name="Klenk H.P."/>
        </authorList>
    </citation>
    <scope>NUCLEOTIDE SEQUENCE [LARGE SCALE GENOMIC DNA]</scope>
    <source>
        <strain evidence="5">DSM 14365 / CIP 107738 / JCM 11303 / AJ 13395 / SMP-2</strain>
    </source>
</reference>
<dbReference type="HOGENOM" id="CLU_010194_1_2_7"/>
<protein>
    <submittedName>
        <fullName evidence="4">Short-chain dehydrogenase/reductase SDR</fullName>
    </submittedName>
</protein>
<dbReference type="SUPFAM" id="SSF51735">
    <property type="entry name" value="NAD(P)-binding Rossmann-fold domains"/>
    <property type="match status" value="1"/>
</dbReference>
<dbReference type="STRING" id="502025.Hoch_4887"/>
<dbReference type="PROSITE" id="PS00061">
    <property type="entry name" value="ADH_SHORT"/>
    <property type="match status" value="1"/>
</dbReference>
<dbReference type="InterPro" id="IPR002347">
    <property type="entry name" value="SDR_fam"/>
</dbReference>
<evidence type="ECO:0000313" key="4">
    <source>
        <dbReference type="EMBL" id="ACY17376.1"/>
    </source>
</evidence>
<comment type="similarity">
    <text evidence="1 2">Belongs to the short-chain dehydrogenases/reductases (SDR) family.</text>
</comment>
<dbReference type="Gene3D" id="3.40.50.720">
    <property type="entry name" value="NAD(P)-binding Rossmann-like Domain"/>
    <property type="match status" value="1"/>
</dbReference>
<dbReference type="InterPro" id="IPR057326">
    <property type="entry name" value="KR_dom"/>
</dbReference>
<dbReference type="InterPro" id="IPR050259">
    <property type="entry name" value="SDR"/>
</dbReference>
<dbReference type="EMBL" id="CP001804">
    <property type="protein sequence ID" value="ACY17376.1"/>
    <property type="molecule type" value="Genomic_DNA"/>
</dbReference>
<dbReference type="OrthoDB" id="5363038at2"/>
<dbReference type="RefSeq" id="WP_012829968.1">
    <property type="nucleotide sequence ID" value="NC_013440.1"/>
</dbReference>
<keyword evidence="5" id="KW-1185">Reference proteome</keyword>
<evidence type="ECO:0000259" key="3">
    <source>
        <dbReference type="SMART" id="SM00822"/>
    </source>
</evidence>
<dbReference type="SMART" id="SM00822">
    <property type="entry name" value="PKS_KR"/>
    <property type="match status" value="1"/>
</dbReference>
<dbReference type="NCBIfam" id="NF009466">
    <property type="entry name" value="PRK12826.1-2"/>
    <property type="match status" value="1"/>
</dbReference>
<dbReference type="AlphaFoldDB" id="D0LU12"/>